<dbReference type="GO" id="GO:0005886">
    <property type="term" value="C:plasma membrane"/>
    <property type="evidence" value="ECO:0007669"/>
    <property type="project" value="UniProtKB-SubCell"/>
</dbReference>
<organism evidence="6 7">
    <name type="scientific">Methanocella paludicola (strain DSM 17711 / JCM 13418 / NBRC 101707 / SANAE)</name>
    <dbReference type="NCBI Taxonomy" id="304371"/>
    <lineage>
        <taxon>Archaea</taxon>
        <taxon>Methanobacteriati</taxon>
        <taxon>Methanobacteriota</taxon>
        <taxon>Stenosarchaea group</taxon>
        <taxon>Methanomicrobia</taxon>
        <taxon>Methanocellales</taxon>
        <taxon>Methanocellaceae</taxon>
        <taxon>Methanocella</taxon>
    </lineage>
</organism>
<dbReference type="EMBL" id="AP011532">
    <property type="protein sequence ID" value="BAI61744.1"/>
    <property type="molecule type" value="Genomic_DNA"/>
</dbReference>
<feature type="transmembrane region" description="Helical" evidence="5">
    <location>
        <begin position="32"/>
        <end position="54"/>
    </location>
</feature>
<feature type="transmembrane region" description="Helical" evidence="5">
    <location>
        <begin position="156"/>
        <end position="175"/>
    </location>
</feature>
<evidence type="ECO:0000256" key="3">
    <source>
        <dbReference type="ARBA" id="ARBA00022989"/>
    </source>
</evidence>
<evidence type="ECO:0000256" key="2">
    <source>
        <dbReference type="ARBA" id="ARBA00022692"/>
    </source>
</evidence>
<keyword evidence="7" id="KW-1185">Reference proteome</keyword>
<evidence type="ECO:0000313" key="7">
    <source>
        <dbReference type="Proteomes" id="UP000001882"/>
    </source>
</evidence>
<feature type="transmembrane region" description="Helical" evidence="5">
    <location>
        <begin position="232"/>
        <end position="262"/>
    </location>
</feature>
<dbReference type="Gene3D" id="1.20.120.1780">
    <property type="entry name" value="UbiA prenyltransferase"/>
    <property type="match status" value="1"/>
</dbReference>
<evidence type="ECO:0000256" key="4">
    <source>
        <dbReference type="ARBA" id="ARBA00023136"/>
    </source>
</evidence>
<keyword evidence="3 5" id="KW-1133">Transmembrane helix</keyword>
<protein>
    <recommendedName>
        <fullName evidence="8">Prenyltransferase</fullName>
    </recommendedName>
</protein>
<dbReference type="OrthoDB" id="293340at2157"/>
<dbReference type="Proteomes" id="UP000001882">
    <property type="component" value="Chromosome"/>
</dbReference>
<dbReference type="InterPro" id="IPR000537">
    <property type="entry name" value="UbiA_prenyltransferase"/>
</dbReference>
<evidence type="ECO:0000256" key="1">
    <source>
        <dbReference type="ARBA" id="ARBA00004651"/>
    </source>
</evidence>
<feature type="transmembrane region" description="Helical" evidence="5">
    <location>
        <begin position="282"/>
        <end position="305"/>
    </location>
</feature>
<keyword evidence="4 5" id="KW-0472">Membrane</keyword>
<dbReference type="InParanoid" id="D1YZ72"/>
<proteinExistence type="predicted"/>
<dbReference type="RefSeq" id="WP_012900423.1">
    <property type="nucleotide sequence ID" value="NC_013665.1"/>
</dbReference>
<dbReference type="AlphaFoldDB" id="D1YZ72"/>
<evidence type="ECO:0008006" key="8">
    <source>
        <dbReference type="Google" id="ProtNLM"/>
    </source>
</evidence>
<sequence>MEQVNVESSAYARIAGLLLRFQRLFFQVKDEFIYGGYLTSLGCPAFVLSVSLLLGLAVDWPVLLIAYLVPLVVYSYNYYEELEKDVATNPERSGHLGKKVKLYPVLFGVYMSLLILLLLLFANYVFTIFVLILLSCGILYTIVFKDLTKQIPGFKGVYIAAVWALAGAFLFNFHYSVTWGVFSVLMFSFIFLRGIINVTFFDIKDVESDSARGLKTLPVLLGREKTLKFLNVLNIFSFIPLILGVYFNIIPAFGLSLLVFYFYDLYYLRKARVVNDKNLRMISYTLADAEFIIWPVVLLLGRALIGF</sequence>
<dbReference type="GO" id="GO:0016765">
    <property type="term" value="F:transferase activity, transferring alkyl or aryl (other than methyl) groups"/>
    <property type="evidence" value="ECO:0007669"/>
    <property type="project" value="InterPro"/>
</dbReference>
<feature type="transmembrane region" description="Helical" evidence="5">
    <location>
        <begin position="181"/>
        <end position="203"/>
    </location>
</feature>
<dbReference type="GeneID" id="8681582"/>
<gene>
    <name evidence="6" type="ordered locus">MCP_1672</name>
</gene>
<dbReference type="eggNOG" id="arCOG00481">
    <property type="taxonomic scope" value="Archaea"/>
</dbReference>
<feature type="transmembrane region" description="Helical" evidence="5">
    <location>
        <begin position="126"/>
        <end position="144"/>
    </location>
</feature>
<dbReference type="KEGG" id="mpd:MCP_1672"/>
<dbReference type="STRING" id="304371.MCP_1672"/>
<reference evidence="6 7" key="1">
    <citation type="journal article" date="2007" name="Appl. Environ. Microbiol.">
        <title>Isolation of key methanogens for global methane emission from rice paddy fields: a novel isolate affiliated with the clone cluster rice cluster I.</title>
        <authorList>
            <person name="Sakai S."/>
            <person name="Imachi H."/>
            <person name="Sekiguchi Y."/>
            <person name="Ohashi A."/>
            <person name="Harada H."/>
            <person name="Kamagata Y."/>
        </authorList>
    </citation>
    <scope>NUCLEOTIDE SEQUENCE [LARGE SCALE GENOMIC DNA]</scope>
    <source>
        <strain evidence="7">DSM 17711 / JCM 13418 / NBRC 101707 / SANAE</strain>
    </source>
</reference>
<comment type="subcellular location">
    <subcellularLocation>
        <location evidence="1">Cell membrane</location>
        <topology evidence="1">Multi-pass membrane protein</topology>
    </subcellularLocation>
</comment>
<dbReference type="Pfam" id="PF01040">
    <property type="entry name" value="UbiA"/>
    <property type="match status" value="1"/>
</dbReference>
<dbReference type="CDD" id="cd13967">
    <property type="entry name" value="PT_UbiA_5"/>
    <property type="match status" value="1"/>
</dbReference>
<evidence type="ECO:0000313" key="6">
    <source>
        <dbReference type="EMBL" id="BAI61744.1"/>
    </source>
</evidence>
<reference evidence="6 7" key="2">
    <citation type="journal article" date="2008" name="Int. J. Syst. Evol. Microbiol.">
        <title>Methanocella paludicola gen. nov., sp. nov., a methane-producing archaeon, the first isolate of the lineage 'Rice Cluster I', and proposal of the new archaeal order Methanocellales ord. nov.</title>
        <authorList>
            <person name="Sakai S."/>
            <person name="Imachi H."/>
            <person name="Hanada S."/>
            <person name="Ohashi A."/>
            <person name="Harada H."/>
            <person name="Kamagata Y."/>
        </authorList>
    </citation>
    <scope>NUCLEOTIDE SEQUENCE [LARGE SCALE GENOMIC DNA]</scope>
    <source>
        <strain evidence="7">DSM 17711 / JCM 13418 / NBRC 101707 / SANAE</strain>
    </source>
</reference>
<name>D1YZ72_METPS</name>
<feature type="transmembrane region" description="Helical" evidence="5">
    <location>
        <begin position="60"/>
        <end position="79"/>
    </location>
</feature>
<evidence type="ECO:0000256" key="5">
    <source>
        <dbReference type="SAM" id="Phobius"/>
    </source>
</evidence>
<reference evidence="7" key="3">
    <citation type="journal article" date="2011" name="PLoS ONE">
        <title>Genome sequence of a mesophilic hydrogenotrophic methanogen Methanocella paludicola, the first cultivated representative of the order Methanocellales.</title>
        <authorList>
            <person name="Sakai S."/>
            <person name="Takaki Y."/>
            <person name="Shimamura S."/>
            <person name="Sekine M."/>
            <person name="Tajima T."/>
            <person name="Kosugi H."/>
            <person name="Ichikawa N."/>
            <person name="Tasumi E."/>
            <person name="Hiraki A.T."/>
            <person name="Shimizu A."/>
            <person name="Kato Y."/>
            <person name="Nishiko R."/>
            <person name="Mori K."/>
            <person name="Fujita N."/>
            <person name="Imachi H."/>
            <person name="Takai K."/>
        </authorList>
    </citation>
    <scope>NUCLEOTIDE SEQUENCE [LARGE SCALE GENOMIC DNA]</scope>
    <source>
        <strain evidence="7">DSM 17711 / JCM 13418 / NBRC 101707 / SANAE</strain>
    </source>
</reference>
<accession>D1YZ72</accession>
<keyword evidence="2 5" id="KW-0812">Transmembrane</keyword>
<feature type="transmembrane region" description="Helical" evidence="5">
    <location>
        <begin position="100"/>
        <end position="120"/>
    </location>
</feature>